<protein>
    <recommendedName>
        <fullName evidence="2">Bacteriophage Mu GpT domain-containing protein</fullName>
    </recommendedName>
</protein>
<proteinExistence type="predicted"/>
<comment type="caution">
    <text evidence="1">The sequence shown here is derived from an EMBL/GenBank/DDBJ whole genome shotgun (WGS) entry which is preliminary data.</text>
</comment>
<dbReference type="NCBIfam" id="NF045672">
    <property type="entry name" value="MCP_gp7_epsi_15"/>
    <property type="match status" value="1"/>
</dbReference>
<organism evidence="1">
    <name type="scientific">marine sediment metagenome</name>
    <dbReference type="NCBI Taxonomy" id="412755"/>
    <lineage>
        <taxon>unclassified sequences</taxon>
        <taxon>metagenomes</taxon>
        <taxon>ecological metagenomes</taxon>
    </lineage>
</organism>
<sequence>MATNLPSLYTLVEQAKQISPEGKQMRIAEVMAKEISMVVDIPFYPSNDIWSHKSLRAASIPAGTWRGVNEYVASEVALDDEVLDVIGICETFATYDIEYIDNMPDPMAARLRKAKRYIEGLAQTLCSAFLYSNNQATPKKPHGIAPRLNATGRYVISNGGSSALTSIYVINWDEDTVYGVYPKNSEAPNGDPYPVMHKDLGERVDVNSSGNKLRVYEDNFKMKAGLVIEDNRAIGRVCNVPSATAATQTWENDLIVLMDRMKTGPGTRIYMNEAMISAARIRMKDKNNVHWTPDGGKGLFGESVMKFDETPVRKIDSAILLNSESSVT</sequence>
<evidence type="ECO:0000313" key="1">
    <source>
        <dbReference type="EMBL" id="KKN77546.1"/>
    </source>
</evidence>
<evidence type="ECO:0008006" key="2">
    <source>
        <dbReference type="Google" id="ProtNLM"/>
    </source>
</evidence>
<dbReference type="EMBL" id="LAZR01000277">
    <property type="protein sequence ID" value="KKN77546.1"/>
    <property type="molecule type" value="Genomic_DNA"/>
</dbReference>
<gene>
    <name evidence="1" type="ORF">LCGC14_0359610</name>
</gene>
<name>A0A0F9VVS1_9ZZZZ</name>
<dbReference type="InterPro" id="IPR048813">
    <property type="entry name" value="GP7-like"/>
</dbReference>
<dbReference type="Pfam" id="PF20911">
    <property type="entry name" value="GP7"/>
    <property type="match status" value="1"/>
</dbReference>
<accession>A0A0F9VVS1</accession>
<reference evidence="1" key="1">
    <citation type="journal article" date="2015" name="Nature">
        <title>Complex archaea that bridge the gap between prokaryotes and eukaryotes.</title>
        <authorList>
            <person name="Spang A."/>
            <person name="Saw J.H."/>
            <person name="Jorgensen S.L."/>
            <person name="Zaremba-Niedzwiedzka K."/>
            <person name="Martijn J."/>
            <person name="Lind A.E."/>
            <person name="van Eijk R."/>
            <person name="Schleper C."/>
            <person name="Guy L."/>
            <person name="Ettema T.J."/>
        </authorList>
    </citation>
    <scope>NUCLEOTIDE SEQUENCE</scope>
</reference>
<dbReference type="AlphaFoldDB" id="A0A0F9VVS1"/>